<organism evidence="1">
    <name type="scientific">Mucor ambiguus</name>
    <dbReference type="NCBI Taxonomy" id="91626"/>
    <lineage>
        <taxon>Eukaryota</taxon>
        <taxon>Fungi</taxon>
        <taxon>Fungi incertae sedis</taxon>
        <taxon>Mucoromycota</taxon>
        <taxon>Mucoromycotina</taxon>
        <taxon>Mucoromycetes</taxon>
        <taxon>Mucorales</taxon>
        <taxon>Mucorineae</taxon>
        <taxon>Mucoraceae</taxon>
        <taxon>Mucor</taxon>
    </lineage>
</organism>
<name>A0A0C9MZX4_9FUNG</name>
<proteinExistence type="predicted"/>
<protein>
    <recommendedName>
        <fullName evidence="3">HNH nuclease domain-containing protein</fullName>
    </recommendedName>
</protein>
<sequence>MAVASGCKIKTSVAIDANKEKGHCAVCERLFTENALSKQSRETCICIGCKRLYAQCCNDLDMRLMKLIQTFKFGHGAYNNEMMSQQMIDLYRNYFTANKFKPNIQTDLHALTQMAERWDQRITITDNKIKGDISNDQHLDLSTLLNERAASFSKHTKKRYRKLYPDAKFANEKFIFPTQSQLKGFMEASNGICSWSGLRGQWRSERSSPLFLLSIDHIVPVSKHGSPNINNLQVVLSVYNSVKSNESESEFQRWLYC</sequence>
<dbReference type="Proteomes" id="UP000053815">
    <property type="component" value="Unassembled WGS sequence"/>
</dbReference>
<gene>
    <name evidence="1" type="ORF">MAM1_0179c07347</name>
</gene>
<reference evidence="1" key="1">
    <citation type="submission" date="2014-09" db="EMBL/GenBank/DDBJ databases">
        <title>Draft genome sequence of an oleaginous Mucoromycotina fungus Mucor ambiguus NBRC6742.</title>
        <authorList>
            <person name="Takeda I."/>
            <person name="Yamane N."/>
            <person name="Morita T."/>
            <person name="Tamano K."/>
            <person name="Machida M."/>
            <person name="Baker S."/>
            <person name="Koike H."/>
        </authorList>
    </citation>
    <scope>NUCLEOTIDE SEQUENCE</scope>
    <source>
        <strain evidence="1">NBRC 6742</strain>
    </source>
</reference>
<dbReference type="EMBL" id="DF836468">
    <property type="protein sequence ID" value="GAN07843.1"/>
    <property type="molecule type" value="Genomic_DNA"/>
</dbReference>
<keyword evidence="2" id="KW-1185">Reference proteome</keyword>
<dbReference type="AlphaFoldDB" id="A0A0C9MZX4"/>
<evidence type="ECO:0000313" key="1">
    <source>
        <dbReference type="EMBL" id="GAN07843.1"/>
    </source>
</evidence>
<evidence type="ECO:0000313" key="2">
    <source>
        <dbReference type="Proteomes" id="UP000053815"/>
    </source>
</evidence>
<accession>A0A0C9MZX4</accession>
<evidence type="ECO:0008006" key="3">
    <source>
        <dbReference type="Google" id="ProtNLM"/>
    </source>
</evidence>
<dbReference type="OrthoDB" id="2286725at2759"/>
<dbReference type="Gene3D" id="1.10.30.50">
    <property type="match status" value="1"/>
</dbReference>